<dbReference type="Gene3D" id="3.20.20.140">
    <property type="entry name" value="Metal-dependent hydrolases"/>
    <property type="match status" value="1"/>
</dbReference>
<dbReference type="InterPro" id="IPR032465">
    <property type="entry name" value="ACMSD"/>
</dbReference>
<dbReference type="GO" id="GO:0016831">
    <property type="term" value="F:carboxy-lyase activity"/>
    <property type="evidence" value="ECO:0007669"/>
    <property type="project" value="InterPro"/>
</dbReference>
<dbReference type="InterPro" id="IPR006680">
    <property type="entry name" value="Amidohydro-rel"/>
</dbReference>
<dbReference type="EMBL" id="CAFBMH010000004">
    <property type="protein sequence ID" value="CAB4890161.1"/>
    <property type="molecule type" value="Genomic_DNA"/>
</dbReference>
<proteinExistence type="predicted"/>
<evidence type="ECO:0000313" key="6">
    <source>
        <dbReference type="EMBL" id="CAB4978676.1"/>
    </source>
</evidence>
<dbReference type="SUPFAM" id="SSF51556">
    <property type="entry name" value="Metallo-dependent hydrolases"/>
    <property type="match status" value="1"/>
</dbReference>
<dbReference type="GO" id="GO:0019748">
    <property type="term" value="P:secondary metabolic process"/>
    <property type="evidence" value="ECO:0007669"/>
    <property type="project" value="TreeGrafter"/>
</dbReference>
<dbReference type="GO" id="GO:0005737">
    <property type="term" value="C:cytoplasm"/>
    <property type="evidence" value="ECO:0007669"/>
    <property type="project" value="TreeGrafter"/>
</dbReference>
<evidence type="ECO:0000259" key="2">
    <source>
        <dbReference type="Pfam" id="PF04909"/>
    </source>
</evidence>
<dbReference type="PANTHER" id="PTHR21240">
    <property type="entry name" value="2-AMINO-3-CARBOXYLMUCONATE-6-SEMIALDEHYDE DECARBOXYLASE"/>
    <property type="match status" value="1"/>
</dbReference>
<accession>A0A6J7MD13</accession>
<gene>
    <name evidence="3" type="ORF">UFOPK2754_02265</name>
    <name evidence="4" type="ORF">UFOPK3139_02876</name>
    <name evidence="5" type="ORF">UFOPK3543_00192</name>
    <name evidence="6" type="ORF">UFOPK3967_00213</name>
</gene>
<evidence type="ECO:0000256" key="1">
    <source>
        <dbReference type="ARBA" id="ARBA00023239"/>
    </source>
</evidence>
<dbReference type="EMBL" id="CAFABA010000175">
    <property type="protein sequence ID" value="CAB4836433.1"/>
    <property type="molecule type" value="Genomic_DNA"/>
</dbReference>
<name>A0A6J7MD13_9ZZZZ</name>
<reference evidence="6" key="1">
    <citation type="submission" date="2020-05" db="EMBL/GenBank/DDBJ databases">
        <authorList>
            <person name="Chiriac C."/>
            <person name="Salcher M."/>
            <person name="Ghai R."/>
            <person name="Kavagutti S V."/>
        </authorList>
    </citation>
    <scope>NUCLEOTIDE SEQUENCE</scope>
</reference>
<dbReference type="AlphaFoldDB" id="A0A6J7MD13"/>
<feature type="domain" description="Amidohydrolase-related" evidence="2">
    <location>
        <begin position="99"/>
        <end position="395"/>
    </location>
</feature>
<keyword evidence="1" id="KW-0456">Lyase</keyword>
<evidence type="ECO:0000313" key="3">
    <source>
        <dbReference type="EMBL" id="CAB4758702.1"/>
    </source>
</evidence>
<organism evidence="6">
    <name type="scientific">freshwater metagenome</name>
    <dbReference type="NCBI Taxonomy" id="449393"/>
    <lineage>
        <taxon>unclassified sequences</taxon>
        <taxon>metagenomes</taxon>
        <taxon>ecological metagenomes</taxon>
    </lineage>
</organism>
<sequence length="398" mass="44527">MSTFEIPKIISVDDHVVEPEHLFRTWLPAKHREAGPRCETKRLEVGFEGGASYTTRFTDTGTPGDVWFYEDLVVPLRRNIAAAGFPREAMTLQPITYDTMRKGCWDPAARLADMDANWVEASLCFPTFPRFCGQTFAEAKDKEVALACVRAYNDWMVEEWCGDSGGRLIPLTIVPLWDVELAAAEVLRNAARGVRAVCFSECPAKLGLPSIHSAYWDPFFAACEATGTVVNMHIGSSSSTTSTSVDAPAAVQITLSFNYSLISLSDYLFSGVFVKFPNLKVAYSEGQMGWIPFVLQRADDVWQEHRGWNGVADSIPEPPSTYFFRNVFACFFRDDVGVEMIERVGPDNITFETDYPHTDTTWPHTKQVATDMLKNVPEDIVYKLLRGNAIRMLGLPLT</sequence>
<dbReference type="EMBL" id="CAEZYR010000096">
    <property type="protein sequence ID" value="CAB4758702.1"/>
    <property type="molecule type" value="Genomic_DNA"/>
</dbReference>
<dbReference type="GO" id="GO:0016787">
    <property type="term" value="F:hydrolase activity"/>
    <property type="evidence" value="ECO:0007669"/>
    <property type="project" value="InterPro"/>
</dbReference>
<dbReference type="InterPro" id="IPR032466">
    <property type="entry name" value="Metal_Hydrolase"/>
</dbReference>
<evidence type="ECO:0000313" key="4">
    <source>
        <dbReference type="EMBL" id="CAB4836433.1"/>
    </source>
</evidence>
<protein>
    <submittedName>
        <fullName evidence="6">Unannotated protein</fullName>
    </submittedName>
</protein>
<dbReference type="PANTHER" id="PTHR21240:SF28">
    <property type="entry name" value="ISO-OROTATE DECARBOXYLASE (EUROFUNG)"/>
    <property type="match status" value="1"/>
</dbReference>
<evidence type="ECO:0000313" key="5">
    <source>
        <dbReference type="EMBL" id="CAB4890161.1"/>
    </source>
</evidence>
<dbReference type="EMBL" id="CAFBOS010000007">
    <property type="protein sequence ID" value="CAB4978676.1"/>
    <property type="molecule type" value="Genomic_DNA"/>
</dbReference>
<dbReference type="Pfam" id="PF04909">
    <property type="entry name" value="Amidohydro_2"/>
    <property type="match status" value="1"/>
</dbReference>